<keyword evidence="3" id="KW-0653">Protein transport</keyword>
<dbReference type="Pfam" id="PF19036">
    <property type="entry name" value="Fuz_longin_1"/>
    <property type="match status" value="1"/>
</dbReference>
<dbReference type="InterPro" id="IPR004353">
    <property type="entry name" value="Mon1"/>
</dbReference>
<dbReference type="InterPro" id="IPR043970">
    <property type="entry name" value="FUZ/MON1/HPS1_longin_3"/>
</dbReference>
<dbReference type="PRINTS" id="PR01546">
    <property type="entry name" value="YEAST73DUF"/>
</dbReference>
<accession>A0A9P6NGT0</accession>
<evidence type="ECO:0000259" key="5">
    <source>
        <dbReference type="Pfam" id="PF19037"/>
    </source>
</evidence>
<dbReference type="GO" id="GO:0006623">
    <property type="term" value="P:protein targeting to vacuole"/>
    <property type="evidence" value="ECO:0007669"/>
    <property type="project" value="UniProtKB-UniRule"/>
</dbReference>
<keyword evidence="3" id="KW-0472">Membrane</keyword>
<evidence type="ECO:0000256" key="1">
    <source>
        <dbReference type="ARBA" id="ARBA00004380"/>
    </source>
</evidence>
<evidence type="ECO:0000313" key="8">
    <source>
        <dbReference type="Proteomes" id="UP000886653"/>
    </source>
</evidence>
<dbReference type="OrthoDB" id="272411at2759"/>
<dbReference type="PANTHER" id="PTHR13027">
    <property type="entry name" value="SAND PROTEIN-RELATED"/>
    <property type="match status" value="1"/>
</dbReference>
<protein>
    <recommendedName>
        <fullName evidence="2 3">Vacuolar fusion protein MON1</fullName>
    </recommendedName>
</protein>
<dbReference type="GO" id="GO:0032585">
    <property type="term" value="C:multivesicular body membrane"/>
    <property type="evidence" value="ECO:0007669"/>
    <property type="project" value="UniProtKB-SubCell"/>
</dbReference>
<gene>
    <name evidence="7" type="ORF">CROQUDRAFT_705186</name>
</gene>
<name>A0A9P6NGT0_9BASI</name>
<keyword evidence="3" id="KW-0967">Endosome</keyword>
<dbReference type="GO" id="GO:0000329">
    <property type="term" value="C:fungal-type vacuole membrane"/>
    <property type="evidence" value="ECO:0007669"/>
    <property type="project" value="TreeGrafter"/>
</dbReference>
<feature type="domain" description="FUZ/MON1/HPS1 first Longin" evidence="4">
    <location>
        <begin position="14"/>
        <end position="137"/>
    </location>
</feature>
<keyword evidence="8" id="KW-1185">Reference proteome</keyword>
<feature type="domain" description="FUZ/MON1/HPS1 third Longin" evidence="6">
    <location>
        <begin position="319"/>
        <end position="427"/>
    </location>
</feature>
<sequence length="438" mass="49139">MGAETDDVGLDARKYFILTSAGKPVWSTEEDCDDKEGGDTTGLMGLMQAIISIFEDDGDELRYIDSGAVKIAVMLKPPLFLLAVSNWGEPESILRLHLEYLYLLIQSIVSLSQLHKLFERRQNYDLRRTLTGTESIFRGLVNKLQWDFSIMMSGLEVFSCARATRNTISRILNLEEVARKLLYSIVLIHGKVACLVRPKNHSVHPSDLQLIITTVLSSSSLQNSESWVPICLPGYNSTGFLHAYITFFPSPDSHIGLLFVSGDRNGFFGLKKWAEQIAEHPVWQDVGSQAAGSELNDLKASLSSDSGGGYSLEQVGIPSLRHFVYKHKTHVQVTSPIWEDDYLNMENRRRLVTTYQRAYDLMHPKLSRIKDDPRAPMTFLYLRNEGEGIIAWNTVSHELYMAVSPMMSKAAAVSAAHSVVKWIKSQEDSLFLTSAPAF</sequence>
<evidence type="ECO:0000256" key="3">
    <source>
        <dbReference type="RuleBase" id="RU367048"/>
    </source>
</evidence>
<evidence type="ECO:0000259" key="4">
    <source>
        <dbReference type="Pfam" id="PF19036"/>
    </source>
</evidence>
<dbReference type="AlphaFoldDB" id="A0A9P6NGT0"/>
<comment type="similarity">
    <text evidence="3">Belongs to the MON1/SAND family.</text>
</comment>
<dbReference type="Pfam" id="PF19038">
    <property type="entry name" value="Fuz_longin_3"/>
    <property type="match status" value="1"/>
</dbReference>
<proteinExistence type="inferred from homology"/>
<comment type="function">
    <text evidence="3">Required for multiple vacuole delivery pathways including the cytoplasm to vacuole transport (Cvt), autophagy, pexophagy and endocytosis.</text>
</comment>
<dbReference type="PANTHER" id="PTHR13027:SF7">
    <property type="entry name" value="VACUOLAR FUSION PROTEIN MON1 HOMOLOG"/>
    <property type="match status" value="1"/>
</dbReference>
<organism evidence="7 8">
    <name type="scientific">Cronartium quercuum f. sp. fusiforme G11</name>
    <dbReference type="NCBI Taxonomy" id="708437"/>
    <lineage>
        <taxon>Eukaryota</taxon>
        <taxon>Fungi</taxon>
        <taxon>Dikarya</taxon>
        <taxon>Basidiomycota</taxon>
        <taxon>Pucciniomycotina</taxon>
        <taxon>Pucciniomycetes</taxon>
        <taxon>Pucciniales</taxon>
        <taxon>Coleosporiaceae</taxon>
        <taxon>Cronartium</taxon>
    </lineage>
</organism>
<dbReference type="GO" id="GO:0006914">
    <property type="term" value="P:autophagy"/>
    <property type="evidence" value="ECO:0007669"/>
    <property type="project" value="UniProtKB-UniRule"/>
</dbReference>
<dbReference type="Pfam" id="PF19037">
    <property type="entry name" value="Fuz_longin_2"/>
    <property type="match status" value="1"/>
</dbReference>
<keyword evidence="3" id="KW-0813">Transport</keyword>
<evidence type="ECO:0000259" key="6">
    <source>
        <dbReference type="Pfam" id="PF19038"/>
    </source>
</evidence>
<reference evidence="7" key="1">
    <citation type="submission" date="2013-11" db="EMBL/GenBank/DDBJ databases">
        <title>Genome sequence of the fusiform rust pathogen reveals effectors for host alternation and coevolution with pine.</title>
        <authorList>
            <consortium name="DOE Joint Genome Institute"/>
            <person name="Smith K."/>
            <person name="Pendleton A."/>
            <person name="Kubisiak T."/>
            <person name="Anderson C."/>
            <person name="Salamov A."/>
            <person name="Aerts A."/>
            <person name="Riley R."/>
            <person name="Clum A."/>
            <person name="Lindquist E."/>
            <person name="Ence D."/>
            <person name="Campbell M."/>
            <person name="Kronenberg Z."/>
            <person name="Feau N."/>
            <person name="Dhillon B."/>
            <person name="Hamelin R."/>
            <person name="Burleigh J."/>
            <person name="Smith J."/>
            <person name="Yandell M."/>
            <person name="Nelson C."/>
            <person name="Grigoriev I."/>
            <person name="Davis J."/>
        </authorList>
    </citation>
    <scope>NUCLEOTIDE SEQUENCE</scope>
    <source>
        <strain evidence="7">G11</strain>
    </source>
</reference>
<dbReference type="EMBL" id="MU167272">
    <property type="protein sequence ID" value="KAG0145693.1"/>
    <property type="molecule type" value="Genomic_DNA"/>
</dbReference>
<dbReference type="InterPro" id="IPR043971">
    <property type="entry name" value="FUZ/MON1/HPS1_longin_2"/>
</dbReference>
<evidence type="ECO:0000256" key="2">
    <source>
        <dbReference type="ARBA" id="ARBA00018132"/>
    </source>
</evidence>
<dbReference type="GO" id="GO:0016192">
    <property type="term" value="P:vesicle-mediated transport"/>
    <property type="evidence" value="ECO:0007669"/>
    <property type="project" value="InterPro"/>
</dbReference>
<keyword evidence="3" id="KW-0072">Autophagy</keyword>
<dbReference type="Proteomes" id="UP000886653">
    <property type="component" value="Unassembled WGS sequence"/>
</dbReference>
<dbReference type="InterPro" id="IPR043972">
    <property type="entry name" value="FUZ/MON1/HPS1_longin_1"/>
</dbReference>
<comment type="caution">
    <text evidence="7">The sequence shown here is derived from an EMBL/GenBank/DDBJ whole genome shotgun (WGS) entry which is preliminary data.</text>
</comment>
<keyword evidence="3" id="KW-0926">Vacuole</keyword>
<dbReference type="GO" id="GO:0035658">
    <property type="term" value="C:Mon1-Ccz1 complex"/>
    <property type="evidence" value="ECO:0007669"/>
    <property type="project" value="TreeGrafter"/>
</dbReference>
<evidence type="ECO:0000313" key="7">
    <source>
        <dbReference type="EMBL" id="KAG0145693.1"/>
    </source>
</evidence>
<comment type="subcellular location">
    <subcellularLocation>
        <location evidence="3">Endosome</location>
        <location evidence="3">Multivesicular body membrane</location>
        <topology evidence="3">Peripheral membrane protein</topology>
    </subcellularLocation>
    <subcellularLocation>
        <location evidence="1 3">Prevacuolar compartment membrane</location>
        <topology evidence="1 3">Peripheral membrane protein</topology>
    </subcellularLocation>
    <subcellularLocation>
        <location evidence="3">Vacuole membrane</location>
        <topology evidence="3">Peripheral membrane protein</topology>
    </subcellularLocation>
</comment>
<feature type="domain" description="FUZ/MON1/HPS1 second Longin" evidence="5">
    <location>
        <begin position="180"/>
        <end position="278"/>
    </location>
</feature>